<keyword evidence="1" id="KW-0472">Membrane</keyword>
<feature type="transmembrane region" description="Helical" evidence="1">
    <location>
        <begin position="6"/>
        <end position="25"/>
    </location>
</feature>
<protein>
    <submittedName>
        <fullName evidence="2">DUF1472 domain-containing protein</fullName>
    </submittedName>
</protein>
<keyword evidence="1" id="KW-1133">Transmembrane helix</keyword>
<dbReference type="EMBL" id="DABGZT010000100">
    <property type="protein sequence ID" value="HAJ0943758.1"/>
    <property type="molecule type" value="Genomic_DNA"/>
</dbReference>
<keyword evidence="1" id="KW-0812">Transmembrane</keyword>
<name>A0A7A6M5M7_ECOLX</name>
<sequence length="31" mass="3698">LKSATVSPFCLTCLAWIFCMPRHLCTRWRKK</sequence>
<gene>
    <name evidence="2" type="ORF">HL589_25205</name>
</gene>
<evidence type="ECO:0000313" key="2">
    <source>
        <dbReference type="EMBL" id="HAJ0943758.1"/>
    </source>
</evidence>
<reference evidence="2" key="2">
    <citation type="submission" date="2019-09" db="EMBL/GenBank/DDBJ databases">
        <authorList>
            <consortium name="NCBI Pathogen Detection Project"/>
        </authorList>
    </citation>
    <scope>NUCLEOTIDE SEQUENCE</scope>
    <source>
        <strain evidence="2">EC00606</strain>
    </source>
</reference>
<feature type="non-terminal residue" evidence="2">
    <location>
        <position position="1"/>
    </location>
</feature>
<accession>A0A7A6M5M7</accession>
<reference evidence="2" key="1">
    <citation type="journal article" date="2018" name="Genome Biol.">
        <title>SKESA: strategic k-mer extension for scrupulous assemblies.</title>
        <authorList>
            <person name="Souvorov A."/>
            <person name="Agarwala R."/>
            <person name="Lipman D.J."/>
        </authorList>
    </citation>
    <scope>NUCLEOTIDE SEQUENCE</scope>
    <source>
        <strain evidence="2">EC00606</strain>
    </source>
</reference>
<proteinExistence type="predicted"/>
<evidence type="ECO:0000256" key="1">
    <source>
        <dbReference type="SAM" id="Phobius"/>
    </source>
</evidence>
<organism evidence="2">
    <name type="scientific">Escherichia coli</name>
    <dbReference type="NCBI Taxonomy" id="562"/>
    <lineage>
        <taxon>Bacteria</taxon>
        <taxon>Pseudomonadati</taxon>
        <taxon>Pseudomonadota</taxon>
        <taxon>Gammaproteobacteria</taxon>
        <taxon>Enterobacterales</taxon>
        <taxon>Enterobacteriaceae</taxon>
        <taxon>Escherichia</taxon>
    </lineage>
</organism>
<dbReference type="AlphaFoldDB" id="A0A7A6M5M7"/>
<comment type="caution">
    <text evidence="2">The sequence shown here is derived from an EMBL/GenBank/DDBJ whole genome shotgun (WGS) entry which is preliminary data.</text>
</comment>